<dbReference type="EMBL" id="JAASQL010000002">
    <property type="protein sequence ID" value="NIJ45446.1"/>
    <property type="molecule type" value="Genomic_DNA"/>
</dbReference>
<dbReference type="GO" id="GO:0047475">
    <property type="term" value="F:phenylacetate-CoA ligase activity"/>
    <property type="evidence" value="ECO:0007669"/>
    <property type="project" value="UniProtKB-EC"/>
</dbReference>
<accession>A0ABX0UD96</accession>
<dbReference type="Proteomes" id="UP000745859">
    <property type="component" value="Unassembled WGS sequence"/>
</dbReference>
<gene>
    <name evidence="1" type="ORF">FHR24_001914</name>
</gene>
<dbReference type="SUPFAM" id="SSF56801">
    <property type="entry name" value="Acetyl-CoA synthetase-like"/>
    <property type="match status" value="1"/>
</dbReference>
<evidence type="ECO:0000313" key="2">
    <source>
        <dbReference type="Proteomes" id="UP000745859"/>
    </source>
</evidence>
<organism evidence="1 2">
    <name type="scientific">Wenyingzhuangia heitensis</name>
    <dbReference type="NCBI Taxonomy" id="1487859"/>
    <lineage>
        <taxon>Bacteria</taxon>
        <taxon>Pseudomonadati</taxon>
        <taxon>Bacteroidota</taxon>
        <taxon>Flavobacteriia</taxon>
        <taxon>Flavobacteriales</taxon>
        <taxon>Flavobacteriaceae</taxon>
        <taxon>Wenyingzhuangia</taxon>
    </lineage>
</organism>
<comment type="caution">
    <text evidence="1">The sequence shown here is derived from an EMBL/GenBank/DDBJ whole genome shotgun (WGS) entry which is preliminary data.</text>
</comment>
<dbReference type="PANTHER" id="PTHR36932:SF1">
    <property type="entry name" value="CAPSULAR POLYSACCHARIDE BIOSYNTHESIS PROTEIN"/>
    <property type="match status" value="1"/>
</dbReference>
<sequence length="426" mass="50092">MHKIIYKIGVKTRNPSLNKWISFLNKTQSWSIDELESYQLKKLKELLLFAYQYSPFYKEYFDKNNVDLKEIKSLDDITKIPILEKQTLLNNINEIHTKYVFKKTLKAITSGTTGKSLSFLREESADSFNRASIFRGYSWYGIKPWDRNAYFWGFNFSLKDKIKTRFLDFIQNRFRVFSYNKKSFLPFIKRLKKVKYIHGYSSMLYQTAKLINEQKLETPQKLKMIKGTSEKIFEVYQEEVQKAFGLKMISEYGATESGIIAFECPEGNMHINMEGCLVEEIEGEVIVTNLQMKSFPIIRYKLGDYIELAPKNNTCSCGKEHRILNDITGRVGENVYGKNEIYPSFSFYYIFKNILKNDNLKLSYQVLQNNKGFLEFKIGQELTPKELTIVNNEIKKYFKEDIDVTIKDKVKFDNSKGKFKSFISTL</sequence>
<reference evidence="1 2" key="1">
    <citation type="submission" date="2020-03" db="EMBL/GenBank/DDBJ databases">
        <title>Genomic Encyclopedia of Type Strains, Phase IV (KMG-IV): sequencing the most valuable type-strain genomes for metagenomic binning, comparative biology and taxonomic classification.</title>
        <authorList>
            <person name="Goeker M."/>
        </authorList>
    </citation>
    <scope>NUCLEOTIDE SEQUENCE [LARGE SCALE GENOMIC DNA]</scope>
    <source>
        <strain evidence="1 2">DSM 101599</strain>
    </source>
</reference>
<keyword evidence="1" id="KW-0436">Ligase</keyword>
<dbReference type="InterPro" id="IPR053158">
    <property type="entry name" value="CapK_Type1_Caps_Biosynth"/>
</dbReference>
<dbReference type="InterPro" id="IPR042099">
    <property type="entry name" value="ANL_N_sf"/>
</dbReference>
<proteinExistence type="predicted"/>
<keyword evidence="2" id="KW-1185">Reference proteome</keyword>
<dbReference type="EC" id="6.2.1.30" evidence="1"/>
<name>A0ABX0UD96_9FLAO</name>
<dbReference type="Gene3D" id="3.40.50.12780">
    <property type="entry name" value="N-terminal domain of ligase-like"/>
    <property type="match status" value="1"/>
</dbReference>
<dbReference type="PANTHER" id="PTHR36932">
    <property type="entry name" value="CAPSULAR POLYSACCHARIDE BIOSYNTHESIS PROTEIN"/>
    <property type="match status" value="1"/>
</dbReference>
<evidence type="ECO:0000313" key="1">
    <source>
        <dbReference type="EMBL" id="NIJ45446.1"/>
    </source>
</evidence>
<protein>
    <submittedName>
        <fullName evidence="1">Phenylacetate-CoA ligase</fullName>
        <ecNumber evidence="1">6.2.1.30</ecNumber>
    </submittedName>
</protein>